<keyword evidence="10" id="KW-1185">Reference proteome</keyword>
<dbReference type="InterPro" id="IPR036938">
    <property type="entry name" value="PAP2/HPO_sf"/>
</dbReference>
<proteinExistence type="predicted"/>
<dbReference type="SUPFAM" id="SSF111331">
    <property type="entry name" value="NAD kinase/diacylglycerol kinase-like"/>
    <property type="match status" value="1"/>
</dbReference>
<accession>A0ABV9A9T9</accession>
<dbReference type="Pfam" id="PF00781">
    <property type="entry name" value="DAGK_cat"/>
    <property type="match status" value="1"/>
</dbReference>
<evidence type="ECO:0000313" key="9">
    <source>
        <dbReference type="EMBL" id="MFC4496217.1"/>
    </source>
</evidence>
<protein>
    <submittedName>
        <fullName evidence="9">Bifunctional phosphatase PAP2/diacylglycerol kinase family protein</fullName>
    </submittedName>
</protein>
<evidence type="ECO:0000256" key="4">
    <source>
        <dbReference type="ARBA" id="ARBA00022801"/>
    </source>
</evidence>
<evidence type="ECO:0000256" key="3">
    <source>
        <dbReference type="ARBA" id="ARBA00022692"/>
    </source>
</evidence>
<keyword evidence="5" id="KW-1133">Transmembrane helix</keyword>
<dbReference type="InterPro" id="IPR017438">
    <property type="entry name" value="ATP-NAD_kinase_N"/>
</dbReference>
<dbReference type="Gene3D" id="3.40.50.10330">
    <property type="entry name" value="Probable inorganic polyphosphate/atp-NAD kinase, domain 1"/>
    <property type="match status" value="1"/>
</dbReference>
<evidence type="ECO:0000256" key="1">
    <source>
        <dbReference type="ARBA" id="ARBA00004651"/>
    </source>
</evidence>
<comment type="subcellular location">
    <subcellularLocation>
        <location evidence="1">Cell membrane</location>
        <topology evidence="1">Multi-pass membrane protein</topology>
    </subcellularLocation>
</comment>
<dbReference type="RefSeq" id="WP_386450039.1">
    <property type="nucleotide sequence ID" value="NZ_JBHSFH010000010.1"/>
</dbReference>
<gene>
    <name evidence="9" type="ORF">ACFPA8_18995</name>
</gene>
<dbReference type="Proteomes" id="UP001595997">
    <property type="component" value="Unassembled WGS sequence"/>
</dbReference>
<dbReference type="CDD" id="cd01610">
    <property type="entry name" value="PAP2_like"/>
    <property type="match status" value="1"/>
</dbReference>
<keyword evidence="9" id="KW-0418">Kinase</keyword>
<evidence type="ECO:0000256" key="5">
    <source>
        <dbReference type="ARBA" id="ARBA00022989"/>
    </source>
</evidence>
<keyword evidence="3" id="KW-0812">Transmembrane</keyword>
<dbReference type="SMART" id="SM00014">
    <property type="entry name" value="acidPPc"/>
    <property type="match status" value="1"/>
</dbReference>
<evidence type="ECO:0000256" key="2">
    <source>
        <dbReference type="ARBA" id="ARBA00022475"/>
    </source>
</evidence>
<keyword evidence="9" id="KW-0808">Transferase</keyword>
<reference evidence="10" key="1">
    <citation type="journal article" date="2019" name="Int. J. Syst. Evol. Microbiol.">
        <title>The Global Catalogue of Microorganisms (GCM) 10K type strain sequencing project: providing services to taxonomists for standard genome sequencing and annotation.</title>
        <authorList>
            <consortium name="The Broad Institute Genomics Platform"/>
            <consortium name="The Broad Institute Genome Sequencing Center for Infectious Disease"/>
            <person name="Wu L."/>
            <person name="Ma J."/>
        </authorList>
    </citation>
    <scope>NUCLEOTIDE SEQUENCE [LARGE SCALE GENOMIC DNA]</scope>
    <source>
        <strain evidence="10">CGMCC 4.7357</strain>
    </source>
</reference>
<name>A0ABV9A9T9_9ACTN</name>
<dbReference type="Gene3D" id="1.20.144.10">
    <property type="entry name" value="Phosphatidic acid phosphatase type 2/haloperoxidase"/>
    <property type="match status" value="1"/>
</dbReference>
<feature type="domain" description="DAGKc" evidence="8">
    <location>
        <begin position="322"/>
        <end position="401"/>
    </location>
</feature>
<feature type="region of interest" description="Disordered" evidence="7">
    <location>
        <begin position="1"/>
        <end position="21"/>
    </location>
</feature>
<dbReference type="EMBL" id="JBHSFH010000010">
    <property type="protein sequence ID" value="MFC4496217.1"/>
    <property type="molecule type" value="Genomic_DNA"/>
</dbReference>
<comment type="caution">
    <text evidence="9">The sequence shown here is derived from an EMBL/GenBank/DDBJ whole genome shotgun (WGS) entry which is preliminary data.</text>
</comment>
<dbReference type="PANTHER" id="PTHR14969:SF62">
    <property type="entry name" value="DECAPRENYLPHOSPHORYL-5-PHOSPHORIBOSE PHOSPHATASE RV3807C-RELATED"/>
    <property type="match status" value="1"/>
</dbReference>
<sequence length="576" mass="61245">MARFSSRTWRNARNGAGRGRVSTLRRVRAAWSRPGPSVLEAAASAVSDNPDKARRSGAPAWREWPGWQAWSAADRSVFERVAKRDWPGPDRILPRLSRSANHGRLWLAVAGAVAVSNTPRARRCAARGLASLAVASATVNTLGKRSVRRQRPVLDTVPVIRQLHRQPVTTSFPSGHAASAAAFVTGVALESPRWGAVVAPLAAAVAFSRVYTGVHYPSDVLVGAALGVGSAFAVRGIAPTRSQLPSPGRPLVDAPAMPEGLGLVLVANAGSGSREEPSCAPADEDAEPEEPPSLSVVRSMLPKAEIVCCDPRSGQLGEQLDRAAQRAAELGGALGVCGGDGTVNAAATSALRAGVPLAVLPGGTHNHFAYDLGIEEFADTCRAVQTGDAVAVDLGRFTPQPPHTDDEDVARGTGYFLNTFSLGAYPELVRIRERWAHRIGPWPAGVLAALQVLRTSGPVEAGLGGKERALWLLFAGNCAYRVGMAPVRRHDLADGQLDIRLVGAGRWARTRLFVAALTSTVGRSPLHSTRRLRRLMITDIPSGTHLSYDGEVAKAPHRLLLDKQHEALTVYRPLEQ</sequence>
<keyword evidence="4" id="KW-0378">Hydrolase</keyword>
<dbReference type="SMART" id="SM00046">
    <property type="entry name" value="DAGKc"/>
    <property type="match status" value="1"/>
</dbReference>
<dbReference type="InterPro" id="IPR000326">
    <property type="entry name" value="PAP2/HPO"/>
</dbReference>
<dbReference type="PANTHER" id="PTHR14969">
    <property type="entry name" value="SPHINGOSINE-1-PHOSPHATE PHOSPHOHYDROLASE"/>
    <property type="match status" value="1"/>
</dbReference>
<keyword evidence="6" id="KW-0472">Membrane</keyword>
<dbReference type="InterPro" id="IPR016064">
    <property type="entry name" value="NAD/diacylglycerol_kinase_sf"/>
</dbReference>
<organism evidence="9 10">
    <name type="scientific">Streptomyces ovatisporus</name>
    <dbReference type="NCBI Taxonomy" id="1128682"/>
    <lineage>
        <taxon>Bacteria</taxon>
        <taxon>Bacillati</taxon>
        <taxon>Actinomycetota</taxon>
        <taxon>Actinomycetes</taxon>
        <taxon>Kitasatosporales</taxon>
        <taxon>Streptomycetaceae</taxon>
        <taxon>Streptomyces</taxon>
    </lineage>
</organism>
<evidence type="ECO:0000259" key="8">
    <source>
        <dbReference type="PROSITE" id="PS50146"/>
    </source>
</evidence>
<dbReference type="Gene3D" id="2.60.200.40">
    <property type="match status" value="1"/>
</dbReference>
<evidence type="ECO:0000313" key="10">
    <source>
        <dbReference type="Proteomes" id="UP001595997"/>
    </source>
</evidence>
<keyword evidence="2" id="KW-1003">Cell membrane</keyword>
<evidence type="ECO:0000256" key="6">
    <source>
        <dbReference type="ARBA" id="ARBA00023136"/>
    </source>
</evidence>
<dbReference type="GO" id="GO:0016301">
    <property type="term" value="F:kinase activity"/>
    <property type="evidence" value="ECO:0007669"/>
    <property type="project" value="UniProtKB-KW"/>
</dbReference>
<dbReference type="SUPFAM" id="SSF48317">
    <property type="entry name" value="Acid phosphatase/Vanadium-dependent haloperoxidase"/>
    <property type="match status" value="1"/>
</dbReference>
<dbReference type="InterPro" id="IPR001206">
    <property type="entry name" value="Diacylglycerol_kinase_cat_dom"/>
</dbReference>
<dbReference type="Pfam" id="PF01569">
    <property type="entry name" value="PAP2"/>
    <property type="match status" value="1"/>
</dbReference>
<feature type="region of interest" description="Disordered" evidence="7">
    <location>
        <begin position="272"/>
        <end position="292"/>
    </location>
</feature>
<dbReference type="PROSITE" id="PS50146">
    <property type="entry name" value="DAGK"/>
    <property type="match status" value="1"/>
</dbReference>
<evidence type="ECO:0000256" key="7">
    <source>
        <dbReference type="SAM" id="MobiDB-lite"/>
    </source>
</evidence>